<keyword evidence="4 7" id="KW-1133">Transmembrane helix</keyword>
<evidence type="ECO:0000256" key="5">
    <source>
        <dbReference type="ARBA" id="ARBA00023136"/>
    </source>
</evidence>
<organism evidence="9 10">
    <name type="scientific">Pendulispora albinea</name>
    <dbReference type="NCBI Taxonomy" id="2741071"/>
    <lineage>
        <taxon>Bacteria</taxon>
        <taxon>Pseudomonadati</taxon>
        <taxon>Myxococcota</taxon>
        <taxon>Myxococcia</taxon>
        <taxon>Myxococcales</taxon>
        <taxon>Sorangiineae</taxon>
        <taxon>Pendulisporaceae</taxon>
        <taxon>Pendulispora</taxon>
    </lineage>
</organism>
<feature type="transmembrane region" description="Helical" evidence="7">
    <location>
        <begin position="254"/>
        <end position="275"/>
    </location>
</feature>
<dbReference type="SUPFAM" id="SSF103473">
    <property type="entry name" value="MFS general substrate transporter"/>
    <property type="match status" value="1"/>
</dbReference>
<dbReference type="InterPro" id="IPR036259">
    <property type="entry name" value="MFS_trans_sf"/>
</dbReference>
<evidence type="ECO:0000256" key="6">
    <source>
        <dbReference type="SAM" id="MobiDB-lite"/>
    </source>
</evidence>
<dbReference type="CDD" id="cd06173">
    <property type="entry name" value="MFS_MefA_like"/>
    <property type="match status" value="1"/>
</dbReference>
<keyword evidence="3 7" id="KW-0812">Transmembrane</keyword>
<evidence type="ECO:0000256" key="3">
    <source>
        <dbReference type="ARBA" id="ARBA00022692"/>
    </source>
</evidence>
<evidence type="ECO:0000256" key="2">
    <source>
        <dbReference type="ARBA" id="ARBA00022475"/>
    </source>
</evidence>
<protein>
    <submittedName>
        <fullName evidence="9">MFS transporter</fullName>
    </submittedName>
</protein>
<dbReference type="PANTHER" id="PTHR23513:SF11">
    <property type="entry name" value="STAPHYLOFERRIN A TRANSPORTER"/>
    <property type="match status" value="1"/>
</dbReference>
<keyword evidence="5 7" id="KW-0472">Membrane</keyword>
<dbReference type="PANTHER" id="PTHR23513">
    <property type="entry name" value="INTEGRAL MEMBRANE EFFLUX PROTEIN-RELATED"/>
    <property type="match status" value="1"/>
</dbReference>
<name>A0ABZ2LWP2_9BACT</name>
<dbReference type="InterPro" id="IPR011701">
    <property type="entry name" value="MFS"/>
</dbReference>
<keyword evidence="10" id="KW-1185">Reference proteome</keyword>
<evidence type="ECO:0000256" key="4">
    <source>
        <dbReference type="ARBA" id="ARBA00022989"/>
    </source>
</evidence>
<feature type="transmembrane region" description="Helical" evidence="7">
    <location>
        <begin position="282"/>
        <end position="301"/>
    </location>
</feature>
<feature type="region of interest" description="Disordered" evidence="6">
    <location>
        <begin position="398"/>
        <end position="420"/>
    </location>
</feature>
<feature type="domain" description="Major facilitator superfamily (MFS) profile" evidence="8">
    <location>
        <begin position="1"/>
        <end position="189"/>
    </location>
</feature>
<feature type="transmembrane region" description="Helical" evidence="7">
    <location>
        <begin position="97"/>
        <end position="115"/>
    </location>
</feature>
<feature type="transmembrane region" description="Helical" evidence="7">
    <location>
        <begin position="42"/>
        <end position="63"/>
    </location>
</feature>
<dbReference type="Gene3D" id="1.20.1250.20">
    <property type="entry name" value="MFS general substrate transporter like domains"/>
    <property type="match status" value="1"/>
</dbReference>
<feature type="compositionally biased region" description="Basic and acidic residues" evidence="6">
    <location>
        <begin position="399"/>
        <end position="408"/>
    </location>
</feature>
<dbReference type="PROSITE" id="PS50850">
    <property type="entry name" value="MFS"/>
    <property type="match status" value="1"/>
</dbReference>
<dbReference type="RefSeq" id="WP_394824380.1">
    <property type="nucleotide sequence ID" value="NZ_CP089984.1"/>
</dbReference>
<reference evidence="9 10" key="1">
    <citation type="submission" date="2021-12" db="EMBL/GenBank/DDBJ databases">
        <title>Discovery of the Pendulisporaceae a myxobacterial family with distinct sporulation behavior and unique specialized metabolism.</title>
        <authorList>
            <person name="Garcia R."/>
            <person name="Popoff A."/>
            <person name="Bader C.D."/>
            <person name="Loehr J."/>
            <person name="Walesch S."/>
            <person name="Walt C."/>
            <person name="Boldt J."/>
            <person name="Bunk B."/>
            <person name="Haeckl F.J.F.P.J."/>
            <person name="Gunesch A.P."/>
            <person name="Birkelbach J."/>
            <person name="Nuebel U."/>
            <person name="Pietschmann T."/>
            <person name="Bach T."/>
            <person name="Mueller R."/>
        </authorList>
    </citation>
    <scope>NUCLEOTIDE SEQUENCE [LARGE SCALE GENOMIC DNA]</scope>
    <source>
        <strain evidence="9 10">MSr11954</strain>
    </source>
</reference>
<evidence type="ECO:0000256" key="1">
    <source>
        <dbReference type="ARBA" id="ARBA00004651"/>
    </source>
</evidence>
<comment type="subcellular location">
    <subcellularLocation>
        <location evidence="1">Cell membrane</location>
        <topology evidence="1">Multi-pass membrane protein</topology>
    </subcellularLocation>
</comment>
<feature type="transmembrane region" description="Helical" evidence="7">
    <location>
        <begin position="375"/>
        <end position="395"/>
    </location>
</feature>
<keyword evidence="2" id="KW-1003">Cell membrane</keyword>
<evidence type="ECO:0000256" key="7">
    <source>
        <dbReference type="SAM" id="Phobius"/>
    </source>
</evidence>
<dbReference type="InterPro" id="IPR020846">
    <property type="entry name" value="MFS_dom"/>
</dbReference>
<evidence type="ECO:0000259" key="8">
    <source>
        <dbReference type="PROSITE" id="PS50850"/>
    </source>
</evidence>
<dbReference type="Proteomes" id="UP001370348">
    <property type="component" value="Chromosome"/>
</dbReference>
<sequence>MFRALRHRGFRIAWTSYTASAAATGMLPTLFTLHVLRTRGALTALGLVLGCTTAGFLLGALFGGLIADRWPRRRALVFSSALRGAAVLAVVPAFDAALWLVCICAVISGMGEGIFRSAYQAIVAEVVPEPERQQANAATALSMRVCLTGVPAAAVLLYNVWGGAASFRLAAALWFGSAGAAMLLGPSSERTASGGSETRARGLLADWREGFAEALRHRWFLAGLAALVVWLGLGEASGKLMLPTISQRHFGGDAMLGIAPGCYSAGAIAGALLLGRWKPRHPGVVAFGGLSLYGLVPLALWVGDRGWMIVVAYALGGLGIELFNVPWFTALQREVPREKLGRISSIDFLVSYGLAPVGLAGLPHLLAWLGEQRVLLASGLGVFAAAVLALLVPGASELSEPRPRDSVRRPMAAPLDTMDS</sequence>
<gene>
    <name evidence="9" type="ORF">LZC94_43920</name>
</gene>
<evidence type="ECO:0000313" key="10">
    <source>
        <dbReference type="Proteomes" id="UP001370348"/>
    </source>
</evidence>
<feature type="transmembrane region" description="Helical" evidence="7">
    <location>
        <begin position="141"/>
        <end position="161"/>
    </location>
</feature>
<dbReference type="Pfam" id="PF07690">
    <property type="entry name" value="MFS_1"/>
    <property type="match status" value="1"/>
</dbReference>
<evidence type="ECO:0000313" key="9">
    <source>
        <dbReference type="EMBL" id="WXB14755.1"/>
    </source>
</evidence>
<accession>A0ABZ2LWP2</accession>
<feature type="transmembrane region" description="Helical" evidence="7">
    <location>
        <begin position="218"/>
        <end position="234"/>
    </location>
</feature>
<feature type="transmembrane region" description="Helical" evidence="7">
    <location>
        <begin position="307"/>
        <end position="328"/>
    </location>
</feature>
<feature type="transmembrane region" description="Helical" evidence="7">
    <location>
        <begin position="12"/>
        <end position="36"/>
    </location>
</feature>
<dbReference type="EMBL" id="CP089984">
    <property type="protein sequence ID" value="WXB14755.1"/>
    <property type="molecule type" value="Genomic_DNA"/>
</dbReference>
<feature type="transmembrane region" description="Helical" evidence="7">
    <location>
        <begin position="349"/>
        <end position="369"/>
    </location>
</feature>
<proteinExistence type="predicted"/>